<gene>
    <name evidence="1" type="ORF">SCABRO_00827</name>
</gene>
<evidence type="ECO:0000313" key="1">
    <source>
        <dbReference type="EMBL" id="KHE93401.1"/>
    </source>
</evidence>
<reference evidence="1 2" key="1">
    <citation type="submission" date="2014-10" db="EMBL/GenBank/DDBJ databases">
        <title>Draft genome of anammox bacterium scalindua brodae, obtained using differential coverage binning of sequence data from two enrichment reactors.</title>
        <authorList>
            <person name="Speth D.R."/>
            <person name="Russ L."/>
            <person name="Kartal B."/>
            <person name="Op den Camp H.J."/>
            <person name="Dutilh B.E."/>
            <person name="Jetten M.S."/>
        </authorList>
    </citation>
    <scope>NUCLEOTIDE SEQUENCE [LARGE SCALE GENOMIC DNA]</scope>
    <source>
        <strain evidence="1">RU1</strain>
    </source>
</reference>
<dbReference type="Proteomes" id="UP000030652">
    <property type="component" value="Unassembled WGS sequence"/>
</dbReference>
<comment type="caution">
    <text evidence="1">The sequence shown here is derived from an EMBL/GenBank/DDBJ whole genome shotgun (WGS) entry which is preliminary data.</text>
</comment>
<proteinExistence type="predicted"/>
<evidence type="ECO:0000313" key="2">
    <source>
        <dbReference type="Proteomes" id="UP000030652"/>
    </source>
</evidence>
<dbReference type="AlphaFoldDB" id="A0A0B0EN47"/>
<name>A0A0B0EN47_9BACT</name>
<accession>A0A0B0EN47</accession>
<organism evidence="1 2">
    <name type="scientific">Candidatus Scalindua brodae</name>
    <dbReference type="NCBI Taxonomy" id="237368"/>
    <lineage>
        <taxon>Bacteria</taxon>
        <taxon>Pseudomonadati</taxon>
        <taxon>Planctomycetota</taxon>
        <taxon>Candidatus Brocadiia</taxon>
        <taxon>Candidatus Brocadiales</taxon>
        <taxon>Candidatus Scalinduaceae</taxon>
        <taxon>Candidatus Scalindua</taxon>
    </lineage>
</organism>
<dbReference type="EMBL" id="JRYO01000058">
    <property type="protein sequence ID" value="KHE93401.1"/>
    <property type="molecule type" value="Genomic_DNA"/>
</dbReference>
<protein>
    <submittedName>
        <fullName evidence="1">Uncharacterized protein</fullName>
    </submittedName>
</protein>
<sequence length="107" mass="12145">METMKIKITKAEWDLRAKTKFLRVDGIVMVNSFDDEVIAEQDEGHVGDEKILTINITINPSGGPKQRQPLPFHFVRMTDGEEPWTHVQANDRSGTSVNYPITKISYA</sequence>